<organism evidence="4 5">
    <name type="scientific">Pullulanibacillus camelliae</name>
    <dbReference type="NCBI Taxonomy" id="1707096"/>
    <lineage>
        <taxon>Bacteria</taxon>
        <taxon>Bacillati</taxon>
        <taxon>Bacillota</taxon>
        <taxon>Bacilli</taxon>
        <taxon>Bacillales</taxon>
        <taxon>Sporolactobacillaceae</taxon>
        <taxon>Pullulanibacillus</taxon>
    </lineage>
</organism>
<dbReference type="RefSeq" id="WP_229672473.1">
    <property type="nucleotide sequence ID" value="NZ_BMIR01000007.1"/>
</dbReference>
<keyword evidence="5" id="KW-1185">Reference proteome</keyword>
<protein>
    <recommendedName>
        <fullName evidence="3">CwlT-like lysozyme domain-containing protein</fullName>
    </recommendedName>
</protein>
<dbReference type="Gene3D" id="1.10.530.10">
    <property type="match status" value="1"/>
</dbReference>
<feature type="transmembrane region" description="Helical" evidence="2">
    <location>
        <begin position="21"/>
        <end position="42"/>
    </location>
</feature>
<feature type="region of interest" description="Disordered" evidence="1">
    <location>
        <begin position="198"/>
        <end position="219"/>
    </location>
</feature>
<dbReference type="InterPro" id="IPR023346">
    <property type="entry name" value="Lysozyme-like_dom_sf"/>
</dbReference>
<evidence type="ECO:0000313" key="4">
    <source>
        <dbReference type="EMBL" id="GGE40029.1"/>
    </source>
</evidence>
<comment type="caution">
    <text evidence="4">The sequence shown here is derived from an EMBL/GenBank/DDBJ whole genome shotgun (WGS) entry which is preliminary data.</text>
</comment>
<gene>
    <name evidence="4" type="ORF">GCM10011391_18530</name>
</gene>
<reference evidence="4" key="2">
    <citation type="submission" date="2020-09" db="EMBL/GenBank/DDBJ databases">
        <authorList>
            <person name="Sun Q."/>
            <person name="Zhou Y."/>
        </authorList>
    </citation>
    <scope>NUCLEOTIDE SEQUENCE</scope>
    <source>
        <strain evidence="4">CGMCC 1.15371</strain>
    </source>
</reference>
<keyword evidence="2" id="KW-1133">Transmembrane helix</keyword>
<evidence type="ECO:0000313" key="5">
    <source>
        <dbReference type="Proteomes" id="UP000628775"/>
    </source>
</evidence>
<dbReference type="Pfam" id="PF13702">
    <property type="entry name" value="Lysozyme_like"/>
    <property type="match status" value="1"/>
</dbReference>
<proteinExistence type="predicted"/>
<dbReference type="CDD" id="cd16891">
    <property type="entry name" value="CwlT-like"/>
    <property type="match status" value="1"/>
</dbReference>
<dbReference type="SUPFAM" id="SSF53955">
    <property type="entry name" value="Lysozyme-like"/>
    <property type="match status" value="1"/>
</dbReference>
<name>A0A8J2VN96_9BACL</name>
<evidence type="ECO:0000259" key="3">
    <source>
        <dbReference type="Pfam" id="PF13702"/>
    </source>
</evidence>
<keyword evidence="2" id="KW-0812">Transmembrane</keyword>
<dbReference type="AlphaFoldDB" id="A0A8J2VN96"/>
<dbReference type="InterPro" id="IPR047194">
    <property type="entry name" value="CwlT-like_lysozyme"/>
</dbReference>
<evidence type="ECO:0000256" key="1">
    <source>
        <dbReference type="SAM" id="MobiDB-lite"/>
    </source>
</evidence>
<keyword evidence="2" id="KW-0472">Membrane</keyword>
<accession>A0A8J2VN96</accession>
<dbReference type="Proteomes" id="UP000628775">
    <property type="component" value="Unassembled WGS sequence"/>
</dbReference>
<dbReference type="EMBL" id="BMIR01000007">
    <property type="protein sequence ID" value="GGE40029.1"/>
    <property type="molecule type" value="Genomic_DNA"/>
</dbReference>
<sequence length="278" mass="31640">MTTLTHATQKQSESHLFTRQLTRIFFVTIIASYCFVLLFIYWGTRSDFMQKHLETMHWKPTTIMYEIFGNENIYFAHEVAKSERPPSIFSSLFHTITLIDLGDLTSLLKSQFAALALINSAKENDGRLQYESPVPLNSILEQFFQQLSTEKSPSVTAMTSISYKGVETYQSLLEKDLRKYDLEEYTPILMALMEQESKGKGGDPMQASESAGLKPNSIKDPNKSIEQGVKYFHRVLLLGEEKGVDFKTILQSYNMGVGYISYVAKHGGHQSTRQAIFN</sequence>
<evidence type="ECO:0000256" key="2">
    <source>
        <dbReference type="SAM" id="Phobius"/>
    </source>
</evidence>
<feature type="domain" description="CwlT-like lysozyme" evidence="3">
    <location>
        <begin position="165"/>
        <end position="275"/>
    </location>
</feature>
<reference evidence="4" key="1">
    <citation type="journal article" date="2014" name="Int. J. Syst. Evol. Microbiol.">
        <title>Complete genome sequence of Corynebacterium casei LMG S-19264T (=DSM 44701T), isolated from a smear-ripened cheese.</title>
        <authorList>
            <consortium name="US DOE Joint Genome Institute (JGI-PGF)"/>
            <person name="Walter F."/>
            <person name="Albersmeier A."/>
            <person name="Kalinowski J."/>
            <person name="Ruckert C."/>
        </authorList>
    </citation>
    <scope>NUCLEOTIDE SEQUENCE</scope>
    <source>
        <strain evidence="4">CGMCC 1.15371</strain>
    </source>
</reference>